<evidence type="ECO:0000313" key="1">
    <source>
        <dbReference type="EMBL" id="KPP78330.1"/>
    </source>
</evidence>
<comment type="caution">
    <text evidence="1">The sequence shown here is derived from an EMBL/GenBank/DDBJ whole genome shotgun (WGS) entry which is preliminary data.</text>
</comment>
<dbReference type="EMBL" id="JARO02000503">
    <property type="protein sequence ID" value="KPP78330.1"/>
    <property type="molecule type" value="Genomic_DNA"/>
</dbReference>
<evidence type="ECO:0000313" key="2">
    <source>
        <dbReference type="Proteomes" id="UP000034805"/>
    </source>
</evidence>
<dbReference type="InterPro" id="IPR012674">
    <property type="entry name" value="Calycin"/>
</dbReference>
<organism evidence="1 2">
    <name type="scientific">Scleropages formosus</name>
    <name type="common">Asian bonytongue</name>
    <name type="synonym">Osteoglossum formosum</name>
    <dbReference type="NCBI Taxonomy" id="113540"/>
    <lineage>
        <taxon>Eukaryota</taxon>
        <taxon>Metazoa</taxon>
        <taxon>Chordata</taxon>
        <taxon>Craniata</taxon>
        <taxon>Vertebrata</taxon>
        <taxon>Euteleostomi</taxon>
        <taxon>Actinopterygii</taxon>
        <taxon>Neopterygii</taxon>
        <taxon>Teleostei</taxon>
        <taxon>Osteoglossocephala</taxon>
        <taxon>Osteoglossomorpha</taxon>
        <taxon>Osteoglossiformes</taxon>
        <taxon>Osteoglossidae</taxon>
        <taxon>Scleropages</taxon>
    </lineage>
</organism>
<dbReference type="Proteomes" id="UP000034805">
    <property type="component" value="Unassembled WGS sequence"/>
</dbReference>
<accession>A0A0P7ZBN4</accession>
<feature type="non-terminal residue" evidence="1">
    <location>
        <position position="69"/>
    </location>
</feature>
<reference evidence="1 2" key="1">
    <citation type="submission" date="2015-08" db="EMBL/GenBank/DDBJ databases">
        <title>The genome of the Asian arowana (Scleropages formosus).</title>
        <authorList>
            <person name="Tan M.H."/>
            <person name="Gan H.M."/>
            <person name="Croft L.J."/>
            <person name="Austin C.M."/>
        </authorList>
    </citation>
    <scope>NUCLEOTIDE SEQUENCE [LARGE SCALE GENOMIC DNA]</scope>
    <source>
        <strain evidence="1">Aro1</strain>
    </source>
</reference>
<dbReference type="AlphaFoldDB" id="A0A0P7ZBN4"/>
<name>A0A0P7ZBN4_SCLFO</name>
<dbReference type="SUPFAM" id="SSF50814">
    <property type="entry name" value="Lipocalins"/>
    <property type="match status" value="1"/>
</dbReference>
<sequence length="69" mass="8065">MYSWGNDNNVHVVAVKYDYPHHQDKIWHVHPPQQAPGHTMDPIKEVLQKFSDFSLEMGILPENIVIFPK</sequence>
<proteinExistence type="predicted"/>
<protein>
    <submittedName>
        <fullName evidence="1">Uncharacterized protein</fullName>
    </submittedName>
</protein>
<gene>
    <name evidence="1" type="ORF">Z043_102170</name>
</gene>